<evidence type="ECO:0000313" key="3">
    <source>
        <dbReference type="Proteomes" id="UP000054485"/>
    </source>
</evidence>
<dbReference type="InParanoid" id="A0A0C9ZFT3"/>
<reference evidence="3" key="2">
    <citation type="submission" date="2015-01" db="EMBL/GenBank/DDBJ databases">
        <title>Evolutionary Origins and Diversification of the Mycorrhizal Mutualists.</title>
        <authorList>
            <consortium name="DOE Joint Genome Institute"/>
            <consortium name="Mycorrhizal Genomics Consortium"/>
            <person name="Kohler A."/>
            <person name="Kuo A."/>
            <person name="Nagy L.G."/>
            <person name="Floudas D."/>
            <person name="Copeland A."/>
            <person name="Barry K.W."/>
            <person name="Cichocki N."/>
            <person name="Veneault-Fourrey C."/>
            <person name="LaButti K."/>
            <person name="Lindquist E.A."/>
            <person name="Lipzen A."/>
            <person name="Lundell T."/>
            <person name="Morin E."/>
            <person name="Murat C."/>
            <person name="Riley R."/>
            <person name="Ohm R."/>
            <person name="Sun H."/>
            <person name="Tunlid A."/>
            <person name="Henrissat B."/>
            <person name="Grigoriev I.V."/>
            <person name="Hibbett D.S."/>
            <person name="Martin F."/>
        </authorList>
    </citation>
    <scope>NUCLEOTIDE SEQUENCE [LARGE SCALE GENOMIC DNA]</scope>
    <source>
        <strain evidence="3">UH-Slu-Lm8-n1</strain>
    </source>
</reference>
<accession>A0A0C9ZFT3</accession>
<dbReference type="EMBL" id="KN835541">
    <property type="protein sequence ID" value="KIK36305.1"/>
    <property type="molecule type" value="Genomic_DNA"/>
</dbReference>
<dbReference type="Proteomes" id="UP000054485">
    <property type="component" value="Unassembled WGS sequence"/>
</dbReference>
<dbReference type="AlphaFoldDB" id="A0A0C9ZFT3"/>
<feature type="non-terminal residue" evidence="2">
    <location>
        <position position="54"/>
    </location>
</feature>
<gene>
    <name evidence="2" type="ORF">CY34DRAFT_811399</name>
</gene>
<organism evidence="2 3">
    <name type="scientific">Suillus luteus UH-Slu-Lm8-n1</name>
    <dbReference type="NCBI Taxonomy" id="930992"/>
    <lineage>
        <taxon>Eukaryota</taxon>
        <taxon>Fungi</taxon>
        <taxon>Dikarya</taxon>
        <taxon>Basidiomycota</taxon>
        <taxon>Agaricomycotina</taxon>
        <taxon>Agaricomycetes</taxon>
        <taxon>Agaricomycetidae</taxon>
        <taxon>Boletales</taxon>
        <taxon>Suillineae</taxon>
        <taxon>Suillaceae</taxon>
        <taxon>Suillus</taxon>
    </lineage>
</organism>
<feature type="region of interest" description="Disordered" evidence="1">
    <location>
        <begin position="15"/>
        <end position="54"/>
    </location>
</feature>
<sequence length="54" mass="5942">MHKDIVCNSVAGWKTNQDTGYTYETHPQPSSFLLPPSLTNPLPLTNSDLLPTSL</sequence>
<feature type="compositionally biased region" description="Polar residues" evidence="1">
    <location>
        <begin position="15"/>
        <end position="28"/>
    </location>
</feature>
<dbReference type="HOGENOM" id="CLU_3056284_0_0_1"/>
<name>A0A0C9ZFT3_9AGAM</name>
<proteinExistence type="predicted"/>
<evidence type="ECO:0000256" key="1">
    <source>
        <dbReference type="SAM" id="MobiDB-lite"/>
    </source>
</evidence>
<protein>
    <submittedName>
        <fullName evidence="2">Uncharacterized protein</fullName>
    </submittedName>
</protein>
<evidence type="ECO:0000313" key="2">
    <source>
        <dbReference type="EMBL" id="KIK36305.1"/>
    </source>
</evidence>
<feature type="compositionally biased region" description="Low complexity" evidence="1">
    <location>
        <begin position="29"/>
        <end position="47"/>
    </location>
</feature>
<keyword evidence="3" id="KW-1185">Reference proteome</keyword>
<reference evidence="2 3" key="1">
    <citation type="submission" date="2014-04" db="EMBL/GenBank/DDBJ databases">
        <authorList>
            <consortium name="DOE Joint Genome Institute"/>
            <person name="Kuo A."/>
            <person name="Ruytinx J."/>
            <person name="Rineau F."/>
            <person name="Colpaert J."/>
            <person name="Kohler A."/>
            <person name="Nagy L.G."/>
            <person name="Floudas D."/>
            <person name="Copeland A."/>
            <person name="Barry K.W."/>
            <person name="Cichocki N."/>
            <person name="Veneault-Fourrey C."/>
            <person name="LaButti K."/>
            <person name="Lindquist E.A."/>
            <person name="Lipzen A."/>
            <person name="Lundell T."/>
            <person name="Morin E."/>
            <person name="Murat C."/>
            <person name="Sun H."/>
            <person name="Tunlid A."/>
            <person name="Henrissat B."/>
            <person name="Grigoriev I.V."/>
            <person name="Hibbett D.S."/>
            <person name="Martin F."/>
            <person name="Nordberg H.P."/>
            <person name="Cantor M.N."/>
            <person name="Hua S.X."/>
        </authorList>
    </citation>
    <scope>NUCLEOTIDE SEQUENCE [LARGE SCALE GENOMIC DNA]</scope>
    <source>
        <strain evidence="2 3">UH-Slu-Lm8-n1</strain>
    </source>
</reference>